<gene>
    <name evidence="16" type="ORF">FRX94_08710</name>
</gene>
<dbReference type="InterPro" id="IPR020959">
    <property type="entry name" value="ArabinofuranosylTrfase_AftA_C"/>
</dbReference>
<evidence type="ECO:0000259" key="14">
    <source>
        <dbReference type="Pfam" id="PF12249"/>
    </source>
</evidence>
<evidence type="ECO:0000313" key="17">
    <source>
        <dbReference type="Proteomes" id="UP000320791"/>
    </source>
</evidence>
<feature type="transmembrane region" description="Helical" evidence="13">
    <location>
        <begin position="236"/>
        <end position="255"/>
    </location>
</feature>
<dbReference type="Pfam" id="PF12250">
    <property type="entry name" value="AftA_N"/>
    <property type="match status" value="1"/>
</dbReference>
<dbReference type="EMBL" id="VOHM01000019">
    <property type="protein sequence ID" value="TWT24135.1"/>
    <property type="molecule type" value="Genomic_DNA"/>
</dbReference>
<dbReference type="GO" id="GO:0005886">
    <property type="term" value="C:plasma membrane"/>
    <property type="evidence" value="ECO:0007669"/>
    <property type="project" value="UniProtKB-SubCell"/>
</dbReference>
<dbReference type="RefSeq" id="WP_146324746.1">
    <property type="nucleotide sequence ID" value="NZ_BAABLR010000022.1"/>
</dbReference>
<evidence type="ECO:0000256" key="4">
    <source>
        <dbReference type="ARBA" id="ARBA00012037"/>
    </source>
</evidence>
<evidence type="ECO:0000256" key="3">
    <source>
        <dbReference type="ARBA" id="ARBA00009655"/>
    </source>
</evidence>
<keyword evidence="8 13" id="KW-0812">Transmembrane</keyword>
<feature type="transmembrane region" description="Helical" evidence="13">
    <location>
        <begin position="352"/>
        <end position="375"/>
    </location>
</feature>
<keyword evidence="17" id="KW-1185">Reference proteome</keyword>
<dbReference type="UniPathway" id="UPA00963"/>
<evidence type="ECO:0000313" key="16">
    <source>
        <dbReference type="EMBL" id="TWT24135.1"/>
    </source>
</evidence>
<comment type="caution">
    <text evidence="16">The sequence shown here is derived from an EMBL/GenBank/DDBJ whole genome shotgun (WGS) entry which is preliminary data.</text>
</comment>
<feature type="transmembrane region" description="Helical" evidence="13">
    <location>
        <begin position="97"/>
        <end position="120"/>
    </location>
</feature>
<feature type="transmembrane region" description="Helical" evidence="13">
    <location>
        <begin position="65"/>
        <end position="90"/>
    </location>
</feature>
<dbReference type="InterPro" id="IPR020963">
    <property type="entry name" value="ArabinofuranosylTrfase_AftA_N"/>
</dbReference>
<dbReference type="OrthoDB" id="4775300at2"/>
<dbReference type="GO" id="GO:0044038">
    <property type="term" value="P:cell wall macromolecule biosynthetic process"/>
    <property type="evidence" value="ECO:0007669"/>
    <property type="project" value="InterPro"/>
</dbReference>
<keyword evidence="7" id="KW-0808">Transferase</keyword>
<evidence type="ECO:0000256" key="9">
    <source>
        <dbReference type="ARBA" id="ARBA00022989"/>
    </source>
</evidence>
<feature type="transmembrane region" description="Helical" evidence="13">
    <location>
        <begin position="276"/>
        <end position="299"/>
    </location>
</feature>
<evidence type="ECO:0000256" key="8">
    <source>
        <dbReference type="ARBA" id="ARBA00022692"/>
    </source>
</evidence>
<evidence type="ECO:0000256" key="11">
    <source>
        <dbReference type="ARBA" id="ARBA00033184"/>
    </source>
</evidence>
<sequence>MTQVTDRDAVELPVPATEVPFTKDMLSDRATIAAILGAGVGGALFTLLCWFVLKQTNLPAFGGSLVSRAIATSATVMVLVVVGVLAYLWLRGPTPTWRVWLTVLVSYLSPAALVVSTTAIPLSATRLYLDGITVDQGFRTQFLTRLTDSPILDDMNYIDMPSFYPGGWFWLGGRFSALLGLPGWEGFQPWSLVSIAAAASVVVPVWQRICGSLPVATGIGLVSVCIALVMSAEEPYAAIVALGAPAASVLAYRAVAGHKMAIAGMIVYLGVSASMYTLYTGTIALSVILIATVFAVFVQRSWWPILRLVIMGVGSIIVAAPVWTPYILAVLRGQTRSGATAMHYLPYEGTQIPLPMLSFSFIGGLCLIGLIFLMVRAIDPDVRSMGIALVVFYCWIVASMIATIAGNTLLGFRLDSIVTLQLATAGVLALADIRLFGVARLYPAQFSVRSRKLITAALILVAITAGLGYAQTIPQRNHDAIDLAYTDTDGYGERADRFPPDSATYYKEIDDLLASKGYVPRDTVVLTDEQNFMSYYPYRGFQAFTSHYANPLGEFDTRNEQLEQWAVKSWKTLNTPAKFSAALDDSPWRAPDVFIFRGDQDKGYKYDVAEDIYPNNPNVRFRGVYFNPEVFSTWDVTQVGPFIVVTRESERS</sequence>
<evidence type="ECO:0000259" key="15">
    <source>
        <dbReference type="Pfam" id="PF12250"/>
    </source>
</evidence>
<evidence type="ECO:0000256" key="13">
    <source>
        <dbReference type="SAM" id="Phobius"/>
    </source>
</evidence>
<feature type="transmembrane region" description="Helical" evidence="13">
    <location>
        <begin position="213"/>
        <end position="230"/>
    </location>
</feature>
<keyword evidence="6" id="KW-1003">Cell membrane</keyword>
<evidence type="ECO:0000256" key="10">
    <source>
        <dbReference type="ARBA" id="ARBA00023136"/>
    </source>
</evidence>
<reference evidence="16 17" key="1">
    <citation type="submission" date="2019-08" db="EMBL/GenBank/DDBJ databases">
        <authorList>
            <person name="Lei W."/>
        </authorList>
    </citation>
    <scope>NUCLEOTIDE SEQUENCE [LARGE SCALE GENOMIC DNA]</scope>
    <source>
        <strain evidence="16 17">CCUG 58627</strain>
    </source>
</reference>
<organism evidence="16 17">
    <name type="scientific">Corynebacterium canis</name>
    <dbReference type="NCBI Taxonomy" id="679663"/>
    <lineage>
        <taxon>Bacteria</taxon>
        <taxon>Bacillati</taxon>
        <taxon>Actinomycetota</taxon>
        <taxon>Actinomycetes</taxon>
        <taxon>Mycobacteriales</taxon>
        <taxon>Corynebacteriaceae</taxon>
        <taxon>Corynebacterium</taxon>
    </lineage>
</organism>
<comment type="similarity">
    <text evidence="3">Belongs to the glycosyltransferase 85 family.</text>
</comment>
<protein>
    <recommendedName>
        <fullName evidence="5">Galactan 5-O-arabinofuranosyltransferase</fullName>
        <ecNumber evidence="4">2.4.2.46</ecNumber>
    </recommendedName>
    <alternativeName>
        <fullName evidence="11">Arabinofuranosyltransferase AftA</fullName>
    </alternativeName>
</protein>
<feature type="transmembrane region" description="Helical" evidence="13">
    <location>
        <begin position="32"/>
        <end position="53"/>
    </location>
</feature>
<dbReference type="AlphaFoldDB" id="A0A5C5UFF5"/>
<dbReference type="Proteomes" id="UP000320791">
    <property type="component" value="Unassembled WGS sequence"/>
</dbReference>
<evidence type="ECO:0000256" key="1">
    <source>
        <dbReference type="ARBA" id="ARBA00004651"/>
    </source>
</evidence>
<keyword evidence="10 13" id="KW-0472">Membrane</keyword>
<evidence type="ECO:0000256" key="2">
    <source>
        <dbReference type="ARBA" id="ARBA00004776"/>
    </source>
</evidence>
<dbReference type="EC" id="2.4.2.46" evidence="4"/>
<evidence type="ECO:0000256" key="5">
    <source>
        <dbReference type="ARBA" id="ARBA00020482"/>
    </source>
</evidence>
<dbReference type="GO" id="GO:0016757">
    <property type="term" value="F:glycosyltransferase activity"/>
    <property type="evidence" value="ECO:0007669"/>
    <property type="project" value="InterPro"/>
</dbReference>
<evidence type="ECO:0000256" key="7">
    <source>
        <dbReference type="ARBA" id="ARBA00022679"/>
    </source>
</evidence>
<dbReference type="GO" id="GO:0045227">
    <property type="term" value="P:capsule polysaccharide biosynthetic process"/>
    <property type="evidence" value="ECO:0007669"/>
    <property type="project" value="UniProtKB-UniPathway"/>
</dbReference>
<feature type="transmembrane region" description="Helical" evidence="13">
    <location>
        <begin position="387"/>
        <end position="410"/>
    </location>
</feature>
<feature type="transmembrane region" description="Helical" evidence="13">
    <location>
        <begin position="422"/>
        <end position="441"/>
    </location>
</feature>
<dbReference type="Pfam" id="PF12249">
    <property type="entry name" value="AftA_C"/>
    <property type="match status" value="1"/>
</dbReference>
<keyword evidence="9 13" id="KW-1133">Transmembrane helix</keyword>
<feature type="domain" description="Arabinofuranosyltransferase AftA N-terminal" evidence="15">
    <location>
        <begin position="35"/>
        <end position="464"/>
    </location>
</feature>
<accession>A0A5C5UFF5</accession>
<feature type="transmembrane region" description="Helical" evidence="13">
    <location>
        <begin position="187"/>
        <end position="206"/>
    </location>
</feature>
<feature type="domain" description="Arabinofuranosyltransferase AftA C-terminal" evidence="14">
    <location>
        <begin position="473"/>
        <end position="647"/>
    </location>
</feature>
<feature type="transmembrane region" description="Helical" evidence="13">
    <location>
        <begin position="305"/>
        <end position="331"/>
    </location>
</feature>
<proteinExistence type="inferred from homology"/>
<evidence type="ECO:0000256" key="12">
    <source>
        <dbReference type="ARBA" id="ARBA00034030"/>
    </source>
</evidence>
<comment type="pathway">
    <text evidence="2">Cell wall biogenesis; cell wall polysaccharide biosynthesis.</text>
</comment>
<feature type="transmembrane region" description="Helical" evidence="13">
    <location>
        <begin position="453"/>
        <end position="470"/>
    </location>
</feature>
<name>A0A5C5UFF5_9CORY</name>
<evidence type="ECO:0000256" key="6">
    <source>
        <dbReference type="ARBA" id="ARBA00022475"/>
    </source>
</evidence>
<comment type="catalytic activity">
    <reaction evidence="12">
        <text>Adds an alpha-D-arabinofuranosyl group from trans,octacis-decaprenylphospho-beta-D-arabinofuranose at the 5-O-position of the eighth, tenth and twelfth galactofuranose unit of the galactofuranan chain of [beta-D-galactofuranosyl-(1-&gt;5)-beta-D-galactofuranosyl-(1-&gt;6)]14-beta-D-galactofuranosyl-(1-&gt;5)-beta-D-galactofuranosyl-(1-&gt;4)-alpha-L-rhamnopyranosyl-(1-&gt;3)-N-acetyl-alpha-D-glucosaminyl-diphospho-trans,octacis-decaprenol.</text>
        <dbReference type="EC" id="2.4.2.46"/>
    </reaction>
</comment>
<comment type="subcellular location">
    <subcellularLocation>
        <location evidence="1">Cell membrane</location>
        <topology evidence="1">Multi-pass membrane protein</topology>
    </subcellularLocation>
</comment>